<dbReference type="Proteomes" id="UP000247540">
    <property type="component" value="Unassembled WGS sequence"/>
</dbReference>
<dbReference type="Pfam" id="PF00128">
    <property type="entry name" value="Alpha-amylase"/>
    <property type="match status" value="1"/>
</dbReference>
<gene>
    <name evidence="12" type="ORF">DFQ15_1318</name>
</gene>
<dbReference type="EC" id="2.4.1.25" evidence="3 10"/>
<dbReference type="PANTHER" id="PTHR32438">
    <property type="entry name" value="4-ALPHA-GLUCANOTRANSFERASE DPE1, CHLOROPLASTIC/AMYLOPLASTIC"/>
    <property type="match status" value="1"/>
</dbReference>
<dbReference type="NCBIfam" id="NF011077">
    <property type="entry name" value="PRK14507.1"/>
    <property type="match status" value="1"/>
</dbReference>
<dbReference type="NCBIfam" id="TIGR02401">
    <property type="entry name" value="trehalose_TreY"/>
    <property type="match status" value="1"/>
</dbReference>
<evidence type="ECO:0000256" key="10">
    <source>
        <dbReference type="RuleBase" id="RU361207"/>
    </source>
</evidence>
<evidence type="ECO:0000256" key="9">
    <source>
        <dbReference type="ARBA" id="ARBA00031501"/>
    </source>
</evidence>
<dbReference type="NCBIfam" id="TIGR00217">
    <property type="entry name" value="malQ"/>
    <property type="match status" value="1"/>
</dbReference>
<dbReference type="InterPro" id="IPR017853">
    <property type="entry name" value="GH"/>
</dbReference>
<evidence type="ECO:0000256" key="7">
    <source>
        <dbReference type="ARBA" id="ARBA00023277"/>
    </source>
</evidence>
<evidence type="ECO:0000256" key="8">
    <source>
        <dbReference type="ARBA" id="ARBA00031423"/>
    </source>
</evidence>
<keyword evidence="13" id="KW-1185">Reference proteome</keyword>
<keyword evidence="6 10" id="KW-0808">Transferase</keyword>
<dbReference type="InterPro" id="IPR006047">
    <property type="entry name" value="GH13_cat_dom"/>
</dbReference>
<reference evidence="12 13" key="1">
    <citation type="submission" date="2018-06" db="EMBL/GenBank/DDBJ databases">
        <title>Genomic Encyclopedia of Type Strains, Phase III (KMG-III): the genomes of soil and plant-associated and newly described type strains.</title>
        <authorList>
            <person name="Whitman W."/>
        </authorList>
    </citation>
    <scope>NUCLEOTIDE SEQUENCE [LARGE SCALE GENOMIC DNA]</scope>
    <source>
        <strain evidence="12 13">CECT 7646</strain>
    </source>
</reference>
<feature type="domain" description="Glycosyl hydrolase family 13 catalytic" evidence="11">
    <location>
        <begin position="746"/>
        <end position="1550"/>
    </location>
</feature>
<sequence>MTDTPAPGALSTQDDREGLLRLAAQLGLASHWSDFYGVERAVLDGTLRRALQAMGVSAADDAQVHVSLVAHADAQMQQTLPPVVVLREGADEHGIGLDPHTPDNSLWYFTVEGRARQELRSHRGGNGRQYVVLPAGLPCGYHRLDGPEENAGYCTVIVTPQRCFIPPALQSGERWWGPCVQLYALRSARNWGIGDFTDLRVLVGGMARQGASFVGLNPLHALFPHRPEVASPYSPSSRNMLNAIYLDVEGVPEFHECAEARRLVDGEDFQHRLRELRATELVDYAQVAATKMGVLELLWSHFLQHHVAAETERARQFHEFLRARGEALRDHALFEALQAHFFALDPDVWGWPVWPEDYRSPGAPAVAAFAQAHAERVDFRAWLQWLAEEQLHAAHRRAIALGMGLGLYRDLAVGVNEGGSETWTRPAAYALGMHVGAPPDPLNALGQNWGLPPLNPQTLMAGRYQPFIDTLRANMRDAGALRLDHVMGLMRLFWIAPSGGSYVSYPLDDLLGILALESVRQRCMVVGEDLGNVAPRMREAMEERSLLSYRPLFFERTFDGGFVPPQEWRPQALAVVSTHDLPTLSGFWSGDDIELQARLHLYPDAQAHGQQVLNRSSDRVQLLLALDREGLLPSGVNVHPTSLPESTPPFVDAVHAFIARTPCLLLGVQLEDITQQKLQVNVPGTSEDVFPNWRRKLSVEVEDLAGDARMASVAAVLRARRSASFQQPAVEAGELPALETARIPSSTYRIQFQADLTFDHATAVVPYLHALGISHLYASPYLRARAGSTHGYDIVDHNALNPEVGDEQAFDRMCRALRRHGMHQMLDIVPNHMGVLEADNAWWLDVLENGPSARHAETFDIEWEPAAPEMAGKVLLPVLGDHYGRVLEAGELHTAFVAETGEFWLNYYDHRFPIDPCDYPAILAVLPMPVAFDEAQRDAHAVVESLLHALATLPPRSDLSPEGRAARDRDRPLHKRSLARMARTHAWLETWIQACLKLLNGTPGEPASFDGLDALIRRQAYRLAYWRVAGDDVNYRRFFDVNTLAGVRQEREDVFDATHRRVLRWLQDGRIAALRIDHPDGLSDPRGYFERLQGRYAAQADAEGRSRRALYLVVEKILDADEALPREWPVHGGTGYRFSSLVNGLFVDREQEAAFDALYARFTGEHDRFDDIVFEAKLHVIYNALSSELGWLTEALYRIARSDRRSCDFTRNRLSQAMATVAACFPVYRTYIRSQDSAVRPADTAVIDRAVREARRRSAGAEVSVIEHLRGVLLGACDVADPARRALTMRFISRWQQFTAPVMAKAMEDTAFYRYNRLVSLNDVGGDPRRFGTSVDEFHKVNGSDMASRPHWLLGTSTHDSKRSEDLRTRIDVLSEIPQEWHAALERWHAAAVPLRGQVDDAPAPTPNDEYLFWQTLLGAWPLVRPGDAAREDLRERLQAYMQKAVREAKRSTSWVDPNEGYETALAAYVDGVLDPARSAALLADVQAFVDRIAPFGCWSSLSLVALKLTAPGVPDIYHGCEQWNFSLVDPDNRRKVDFAALAASLDTLQPMYADGALPGAAQWDALLDGYADGRIKQLVTWRLLQLRRAHPEVFAAGGYLPLAATGTHARQLVAFQRGSGESVAVTVAGRFLRSMDPRGDARGWTAAWSDTRVVLPGAETSAPAGGWVDWITGTPVVVVADGTGLAAAVVLKTLPLAVLVPARWMEAA</sequence>
<proteinExistence type="inferred from homology"/>
<dbReference type="CDD" id="cd11336">
    <property type="entry name" value="AmyAc_MTSase"/>
    <property type="match status" value="1"/>
</dbReference>
<keyword evidence="5 10" id="KW-0328">Glycosyltransferase</keyword>
<dbReference type="OrthoDB" id="9761577at2"/>
<dbReference type="InterPro" id="IPR048458">
    <property type="entry name" value="MalQ_N"/>
</dbReference>
<evidence type="ECO:0000259" key="11">
    <source>
        <dbReference type="SMART" id="SM00642"/>
    </source>
</evidence>
<evidence type="ECO:0000256" key="2">
    <source>
        <dbReference type="ARBA" id="ARBA00005684"/>
    </source>
</evidence>
<dbReference type="Gene3D" id="3.20.20.80">
    <property type="entry name" value="Glycosidases"/>
    <property type="match status" value="3"/>
</dbReference>
<name>A0A318SDD8_9BURK</name>
<dbReference type="InterPro" id="IPR013797">
    <property type="entry name" value="Maltooligo_trehalose_synth_4"/>
</dbReference>
<organism evidence="12 13">
    <name type="scientific">Xylophilus ampelinus</name>
    <dbReference type="NCBI Taxonomy" id="54067"/>
    <lineage>
        <taxon>Bacteria</taxon>
        <taxon>Pseudomonadati</taxon>
        <taxon>Pseudomonadota</taxon>
        <taxon>Betaproteobacteria</taxon>
        <taxon>Burkholderiales</taxon>
        <taxon>Xylophilus</taxon>
    </lineage>
</organism>
<evidence type="ECO:0000256" key="5">
    <source>
        <dbReference type="ARBA" id="ARBA00022676"/>
    </source>
</evidence>
<dbReference type="Pfam" id="PF21226">
    <property type="entry name" value="MalQ_N"/>
    <property type="match status" value="1"/>
</dbReference>
<dbReference type="Gene3D" id="1.10.10.470">
    <property type="entry name" value="Maltooligosyl trehalose synthase, domain 4"/>
    <property type="match status" value="1"/>
</dbReference>
<dbReference type="Gene3D" id="1.10.150.200">
    <property type="entry name" value="Maltooligosyl trehalose synthase, domain 3"/>
    <property type="match status" value="1"/>
</dbReference>
<evidence type="ECO:0000313" key="12">
    <source>
        <dbReference type="EMBL" id="PYE73800.1"/>
    </source>
</evidence>
<dbReference type="InterPro" id="IPR012767">
    <property type="entry name" value="Trehalose_TreY"/>
</dbReference>
<evidence type="ECO:0000256" key="6">
    <source>
        <dbReference type="ARBA" id="ARBA00022679"/>
    </source>
</evidence>
<evidence type="ECO:0000256" key="3">
    <source>
        <dbReference type="ARBA" id="ARBA00012560"/>
    </source>
</evidence>
<comment type="caution">
    <text evidence="12">The sequence shown here is derived from an EMBL/GenBank/DDBJ whole genome shotgun (WGS) entry which is preliminary data.</text>
</comment>
<evidence type="ECO:0000256" key="1">
    <source>
        <dbReference type="ARBA" id="ARBA00000439"/>
    </source>
</evidence>
<evidence type="ECO:0000256" key="4">
    <source>
        <dbReference type="ARBA" id="ARBA00020295"/>
    </source>
</evidence>
<dbReference type="RefSeq" id="WP_158529085.1">
    <property type="nucleotide sequence ID" value="NZ_JAMOFZ010000030.1"/>
</dbReference>
<protein>
    <recommendedName>
        <fullName evidence="4 10">4-alpha-glucanotransferase</fullName>
        <ecNumber evidence="3 10">2.4.1.25</ecNumber>
    </recommendedName>
    <alternativeName>
        <fullName evidence="8 10">Amylomaltase</fullName>
    </alternativeName>
    <alternativeName>
        <fullName evidence="9 10">Disproportionating enzyme</fullName>
    </alternativeName>
</protein>
<dbReference type="Pfam" id="PF02446">
    <property type="entry name" value="Glyco_hydro_77"/>
    <property type="match status" value="1"/>
</dbReference>
<dbReference type="PANTHER" id="PTHR32438:SF5">
    <property type="entry name" value="4-ALPHA-GLUCANOTRANSFERASE DPE1, CHLOROPLASTIC_AMYLOPLASTIC"/>
    <property type="match status" value="1"/>
</dbReference>
<comment type="similarity">
    <text evidence="2 10">Belongs to the disproportionating enzyme family.</text>
</comment>
<dbReference type="GO" id="GO:0005975">
    <property type="term" value="P:carbohydrate metabolic process"/>
    <property type="evidence" value="ECO:0007669"/>
    <property type="project" value="InterPro"/>
</dbReference>
<dbReference type="Gene3D" id="3.30.1590.10">
    <property type="entry name" value="Maltooligosyl trehalose synthase, domain 2"/>
    <property type="match status" value="2"/>
</dbReference>
<dbReference type="SUPFAM" id="SSF51445">
    <property type="entry name" value="(Trans)glycosidases"/>
    <property type="match status" value="2"/>
</dbReference>
<dbReference type="EMBL" id="QJTC01000031">
    <property type="protein sequence ID" value="PYE73800.1"/>
    <property type="molecule type" value="Genomic_DNA"/>
</dbReference>
<evidence type="ECO:0000313" key="13">
    <source>
        <dbReference type="Proteomes" id="UP000247540"/>
    </source>
</evidence>
<comment type="catalytic activity">
    <reaction evidence="1 10">
        <text>Transfers a segment of a (1-&gt;4)-alpha-D-glucan to a new position in an acceptor, which may be glucose or a (1-&gt;4)-alpha-D-glucan.</text>
        <dbReference type="EC" id="2.4.1.25"/>
    </reaction>
</comment>
<accession>A0A318SDD8</accession>
<dbReference type="SMART" id="SM00642">
    <property type="entry name" value="Aamy"/>
    <property type="match status" value="1"/>
</dbReference>
<dbReference type="InterPro" id="IPR003385">
    <property type="entry name" value="Glyco_hydro_77"/>
</dbReference>
<dbReference type="GO" id="GO:0004134">
    <property type="term" value="F:4-alpha-glucanotransferase activity"/>
    <property type="evidence" value="ECO:0007669"/>
    <property type="project" value="UniProtKB-EC"/>
</dbReference>
<keyword evidence="7 10" id="KW-0119">Carbohydrate metabolism</keyword>